<keyword evidence="2 3" id="KW-0802">TPR repeat</keyword>
<feature type="region of interest" description="Disordered" evidence="4">
    <location>
        <begin position="1"/>
        <end position="94"/>
    </location>
</feature>
<feature type="repeat" description="TPR" evidence="3">
    <location>
        <begin position="265"/>
        <end position="298"/>
    </location>
</feature>
<evidence type="ECO:0000256" key="1">
    <source>
        <dbReference type="ARBA" id="ARBA00022737"/>
    </source>
</evidence>
<name>A0ABY0IMF5_9RHOO</name>
<evidence type="ECO:0000256" key="2">
    <source>
        <dbReference type="ARBA" id="ARBA00022803"/>
    </source>
</evidence>
<feature type="compositionally biased region" description="Pro residues" evidence="4">
    <location>
        <begin position="63"/>
        <end position="85"/>
    </location>
</feature>
<dbReference type="EMBL" id="SHKM01000003">
    <property type="protein sequence ID" value="RZT75915.1"/>
    <property type="molecule type" value="Genomic_DNA"/>
</dbReference>
<dbReference type="Pfam" id="PF13432">
    <property type="entry name" value="TPR_16"/>
    <property type="match status" value="1"/>
</dbReference>
<reference evidence="6 7" key="1">
    <citation type="submission" date="2019-02" db="EMBL/GenBank/DDBJ databases">
        <title>Genomic Encyclopedia of Type Strains, Phase IV (KMG-IV): sequencing the most valuable type-strain genomes for metagenomic binning, comparative biology and taxonomic classification.</title>
        <authorList>
            <person name="Goeker M."/>
        </authorList>
    </citation>
    <scope>NUCLEOTIDE SEQUENCE [LARGE SCALE GENOMIC DNA]</scope>
    <source>
        <strain evidence="6 7">DSM 21223</strain>
    </source>
</reference>
<organism evidence="6 7">
    <name type="scientific">Azospira oryzae</name>
    <dbReference type="NCBI Taxonomy" id="146939"/>
    <lineage>
        <taxon>Bacteria</taxon>
        <taxon>Pseudomonadati</taxon>
        <taxon>Pseudomonadota</taxon>
        <taxon>Betaproteobacteria</taxon>
        <taxon>Rhodocyclales</taxon>
        <taxon>Rhodocyclaceae</taxon>
        <taxon>Azospira</taxon>
    </lineage>
</organism>
<dbReference type="SUPFAM" id="SSF48452">
    <property type="entry name" value="TPR-like"/>
    <property type="match status" value="1"/>
</dbReference>
<dbReference type="PANTHER" id="PTHR45586:SF1">
    <property type="entry name" value="LIPOPOLYSACCHARIDE ASSEMBLY PROTEIN B"/>
    <property type="match status" value="1"/>
</dbReference>
<keyword evidence="1" id="KW-0677">Repeat</keyword>
<keyword evidence="7" id="KW-1185">Reference proteome</keyword>
<keyword evidence="5" id="KW-1133">Transmembrane helix</keyword>
<dbReference type="Gene3D" id="1.25.40.10">
    <property type="entry name" value="Tetratricopeptide repeat domain"/>
    <property type="match status" value="2"/>
</dbReference>
<feature type="compositionally biased region" description="Pro residues" evidence="4">
    <location>
        <begin position="188"/>
        <end position="197"/>
    </location>
</feature>
<accession>A0ABY0IMF5</accession>
<dbReference type="Pfam" id="PF14559">
    <property type="entry name" value="TPR_19"/>
    <property type="match status" value="1"/>
</dbReference>
<dbReference type="PANTHER" id="PTHR45586">
    <property type="entry name" value="TPR REPEAT-CONTAINING PROTEIN PA4667"/>
    <property type="match status" value="1"/>
</dbReference>
<protein>
    <submittedName>
        <fullName evidence="6">Tfp pilus assembly protein PilF</fullName>
    </submittedName>
</protein>
<dbReference type="InterPro" id="IPR051012">
    <property type="entry name" value="CellSynth/LPSAsmb/PSIAsmb"/>
</dbReference>
<feature type="transmembrane region" description="Helical" evidence="5">
    <location>
        <begin position="122"/>
        <end position="142"/>
    </location>
</feature>
<evidence type="ECO:0000313" key="6">
    <source>
        <dbReference type="EMBL" id="RZT75915.1"/>
    </source>
</evidence>
<feature type="region of interest" description="Disordered" evidence="4">
    <location>
        <begin position="186"/>
        <end position="229"/>
    </location>
</feature>
<evidence type="ECO:0000256" key="5">
    <source>
        <dbReference type="SAM" id="Phobius"/>
    </source>
</evidence>
<comment type="caution">
    <text evidence="6">The sequence shown here is derived from an EMBL/GenBank/DDBJ whole genome shotgun (WGS) entry which is preliminary data.</text>
</comment>
<feature type="repeat" description="TPR" evidence="3">
    <location>
        <begin position="332"/>
        <end position="365"/>
    </location>
</feature>
<gene>
    <name evidence="6" type="ORF">EV678_3102</name>
</gene>
<dbReference type="InterPro" id="IPR011990">
    <property type="entry name" value="TPR-like_helical_dom_sf"/>
</dbReference>
<feature type="repeat" description="TPR" evidence="3">
    <location>
        <begin position="231"/>
        <end position="264"/>
    </location>
</feature>
<evidence type="ECO:0000256" key="3">
    <source>
        <dbReference type="PROSITE-ProRule" id="PRU00339"/>
    </source>
</evidence>
<dbReference type="SMART" id="SM00028">
    <property type="entry name" value="TPR"/>
    <property type="match status" value="4"/>
</dbReference>
<dbReference type="PROSITE" id="PS50005">
    <property type="entry name" value="TPR"/>
    <property type="match status" value="3"/>
</dbReference>
<proteinExistence type="predicted"/>
<feature type="compositionally biased region" description="Low complexity" evidence="4">
    <location>
        <begin position="50"/>
        <end position="62"/>
    </location>
</feature>
<sequence length="418" mass="43801">MDALKKAEEAKRNAAPATGAPGELSLEPVSPQPGSQGQSPLPNLDDHLATVDADLAAVAASPAPSPAAPPPQSSHQPAPPPPTPSAAPAAAVDVEAERQAARNLFNAKLAAGNGTPPNRNKLWLALGALAVGLLGIGIYFWFQLQGLSQNPMVARPAPTPVQPQPLLPAPMATPIAMAPMPVAAIEAPPSPPVPEMPTPLTRERPVPQERQPALPPEEPSPIRLSRGKPATNPLLERAYGALQREDFAAAVQDYDKVLQADPRNTDALLGMASIAGREGQTAKAEALYLKALEADPKNPVALAGLVSLLGNGDPAAAESRLKNLLATQPEAGHAHFALGNVYARQGRWSEAQQAYFKSLASDGDNPDYLFNLAVSLDHLRQIKPAQQYYQAALGAAAGRSAMFDKEGARRRLQELAAP</sequence>
<evidence type="ECO:0000256" key="4">
    <source>
        <dbReference type="SAM" id="MobiDB-lite"/>
    </source>
</evidence>
<feature type="compositionally biased region" description="Basic and acidic residues" evidence="4">
    <location>
        <begin position="1"/>
        <end position="12"/>
    </location>
</feature>
<dbReference type="InterPro" id="IPR019734">
    <property type="entry name" value="TPR_rpt"/>
</dbReference>
<dbReference type="Proteomes" id="UP000292136">
    <property type="component" value="Unassembled WGS sequence"/>
</dbReference>
<keyword evidence="5" id="KW-0812">Transmembrane</keyword>
<evidence type="ECO:0000313" key="7">
    <source>
        <dbReference type="Proteomes" id="UP000292136"/>
    </source>
</evidence>
<keyword evidence="5" id="KW-0472">Membrane</keyword>